<gene>
    <name evidence="9" type="ORF">HMPREF9473_04417</name>
</gene>
<sequence>MEYIIDNQFLRDCLEELINAPSPVSYYEEVNPVVEKYAAMFGYQVTYDRKHTPYITMEGEDNSKTVLIGGHLDTLGMMVRRIDDDGSIRIRNLGGLSYTSLEGETVWVVTRDGRKYSGLFACQSHSTHVFEDARSLERDENTMLIRLDEEVSTKAEVEALGIQHGDIIYVEPRFQYTEKGFIKSRFLDDKAAVASIFGMLKYMTEQKLKPKYRTLLAFPHYEEIGHGGAYLPPEVEEFVAVDIGLIGPDYNGNEHAVSICCKDFHSPYDRGLTTRIINQAKKAGCDYAVDIFYRYGTDASAALKAGNNVYAAAIGMACYCSHGMERTHIDGLNNTAKLLVAYVLDI</sequence>
<comment type="similarity">
    <text evidence="1 6">Belongs to the peptidase M42 family.</text>
</comment>
<dbReference type="InterPro" id="IPR023367">
    <property type="entry name" value="Peptidase_M42_dom2"/>
</dbReference>
<dbReference type="PATRIC" id="fig|742737.3.peg.4402"/>
<keyword evidence="5" id="KW-0378">Hydrolase</keyword>
<organism evidence="9 10">
    <name type="scientific">Hungatella hathewayi WAL-18680</name>
    <dbReference type="NCBI Taxonomy" id="742737"/>
    <lineage>
        <taxon>Bacteria</taxon>
        <taxon>Bacillati</taxon>
        <taxon>Bacillota</taxon>
        <taxon>Clostridia</taxon>
        <taxon>Lachnospirales</taxon>
        <taxon>Lachnospiraceae</taxon>
        <taxon>Hungatella</taxon>
    </lineage>
</organism>
<evidence type="ECO:0000256" key="1">
    <source>
        <dbReference type="ARBA" id="ARBA00006272"/>
    </source>
</evidence>
<proteinExistence type="inferred from homology"/>
<keyword evidence="4 8" id="KW-0479">Metal-binding</keyword>
<feature type="binding site" evidence="8">
    <location>
        <position position="188"/>
    </location>
    <ligand>
        <name>Zn(2+)</name>
        <dbReference type="ChEBI" id="CHEBI:29105"/>
        <label>1</label>
    </ligand>
</feature>
<feature type="active site" description="Proton acceptor" evidence="7">
    <location>
        <position position="222"/>
    </location>
</feature>
<feature type="binding site" evidence="8">
    <location>
        <position position="322"/>
    </location>
    <ligand>
        <name>Zn(2+)</name>
        <dbReference type="ChEBI" id="CHEBI:29105"/>
        <label>2</label>
    </ligand>
</feature>
<dbReference type="PANTHER" id="PTHR32481">
    <property type="entry name" value="AMINOPEPTIDASE"/>
    <property type="match status" value="1"/>
</dbReference>
<dbReference type="InterPro" id="IPR051464">
    <property type="entry name" value="Peptidase_M42_aminopept"/>
</dbReference>
<evidence type="ECO:0000256" key="7">
    <source>
        <dbReference type="PIRSR" id="PIRSR001123-1"/>
    </source>
</evidence>
<dbReference type="SUPFAM" id="SSF53187">
    <property type="entry name" value="Zn-dependent exopeptidases"/>
    <property type="match status" value="1"/>
</dbReference>
<dbReference type="PANTHER" id="PTHR32481:SF7">
    <property type="entry name" value="AMINOPEPTIDASE YHFE-RELATED"/>
    <property type="match status" value="1"/>
</dbReference>
<keyword evidence="10" id="KW-1185">Reference proteome</keyword>
<feature type="binding site" evidence="8">
    <location>
        <position position="242"/>
    </location>
    <ligand>
        <name>Zn(2+)</name>
        <dbReference type="ChEBI" id="CHEBI:29105"/>
        <label>1</label>
    </ligand>
</feature>
<evidence type="ECO:0000313" key="10">
    <source>
        <dbReference type="Proteomes" id="UP000005384"/>
    </source>
</evidence>
<dbReference type="GO" id="GO:0004177">
    <property type="term" value="F:aminopeptidase activity"/>
    <property type="evidence" value="ECO:0007669"/>
    <property type="project" value="UniProtKB-UniRule"/>
</dbReference>
<dbReference type="Gene3D" id="3.40.630.10">
    <property type="entry name" value="Zn peptidases"/>
    <property type="match status" value="1"/>
</dbReference>
<comment type="caution">
    <text evidence="9">The sequence shown here is derived from an EMBL/GenBank/DDBJ whole genome shotgun (WGS) entry which is preliminary data.</text>
</comment>
<evidence type="ECO:0000256" key="5">
    <source>
        <dbReference type="ARBA" id="ARBA00022801"/>
    </source>
</evidence>
<dbReference type="SUPFAM" id="SSF101821">
    <property type="entry name" value="Aminopeptidase/glucanase lid domain"/>
    <property type="match status" value="1"/>
</dbReference>
<dbReference type="EMBL" id="ADLN01000120">
    <property type="protein sequence ID" value="EHI57308.1"/>
    <property type="molecule type" value="Genomic_DNA"/>
</dbReference>
<accession>G5ILN9</accession>
<evidence type="ECO:0000256" key="6">
    <source>
        <dbReference type="PIRNR" id="PIRNR001123"/>
    </source>
</evidence>
<comment type="cofactor">
    <cofactor evidence="8">
        <name>a divalent metal cation</name>
        <dbReference type="ChEBI" id="CHEBI:60240"/>
    </cofactor>
    <text evidence="8">Binds 2 divalent metal cations per subunit.</text>
</comment>
<protein>
    <recommendedName>
        <fullName evidence="11">M42 glutamyl aminopeptidase</fullName>
    </recommendedName>
</protein>
<name>G5ILN9_9FIRM</name>
<dbReference type="AlphaFoldDB" id="G5ILN9"/>
<dbReference type="GO" id="GO:0046872">
    <property type="term" value="F:metal ion binding"/>
    <property type="evidence" value="ECO:0007669"/>
    <property type="project" value="UniProtKB-UniRule"/>
</dbReference>
<dbReference type="GO" id="GO:0006508">
    <property type="term" value="P:proteolysis"/>
    <property type="evidence" value="ECO:0007669"/>
    <property type="project" value="UniProtKB-KW"/>
</dbReference>
<evidence type="ECO:0000256" key="4">
    <source>
        <dbReference type="ARBA" id="ARBA00022723"/>
    </source>
</evidence>
<dbReference type="PIRSF" id="PIRSF001123">
    <property type="entry name" value="PepA_GA"/>
    <property type="match status" value="1"/>
</dbReference>
<keyword evidence="2" id="KW-0031">Aminopeptidase</keyword>
<dbReference type="InterPro" id="IPR008007">
    <property type="entry name" value="Peptidase_M42"/>
</dbReference>
<dbReference type="Pfam" id="PF05343">
    <property type="entry name" value="Peptidase_M42"/>
    <property type="match status" value="1"/>
</dbReference>
<keyword evidence="3" id="KW-0645">Protease</keyword>
<dbReference type="Proteomes" id="UP000005384">
    <property type="component" value="Unassembled WGS sequence"/>
</dbReference>
<dbReference type="OrthoDB" id="361940at2"/>
<evidence type="ECO:0000313" key="9">
    <source>
        <dbReference type="EMBL" id="EHI57308.1"/>
    </source>
</evidence>
<feature type="binding site" evidence="8">
    <location>
        <position position="188"/>
    </location>
    <ligand>
        <name>Zn(2+)</name>
        <dbReference type="ChEBI" id="CHEBI:29105"/>
        <label>2</label>
    </ligand>
</feature>
<evidence type="ECO:0000256" key="2">
    <source>
        <dbReference type="ARBA" id="ARBA00022438"/>
    </source>
</evidence>
<evidence type="ECO:0000256" key="3">
    <source>
        <dbReference type="ARBA" id="ARBA00022670"/>
    </source>
</evidence>
<dbReference type="RefSeq" id="WP_006782405.1">
    <property type="nucleotide sequence ID" value="NZ_CP040506.1"/>
</dbReference>
<feature type="binding site" evidence="8">
    <location>
        <position position="223"/>
    </location>
    <ligand>
        <name>Zn(2+)</name>
        <dbReference type="ChEBI" id="CHEBI:29105"/>
        <label>2</label>
    </ligand>
</feature>
<evidence type="ECO:0000256" key="8">
    <source>
        <dbReference type="PIRSR" id="PIRSR001123-2"/>
    </source>
</evidence>
<dbReference type="HOGENOM" id="CLU_053520_0_0_9"/>
<evidence type="ECO:0008006" key="11">
    <source>
        <dbReference type="Google" id="ProtNLM"/>
    </source>
</evidence>
<dbReference type="CDD" id="cd05657">
    <property type="entry name" value="M42_glucanase_like"/>
    <property type="match status" value="1"/>
</dbReference>
<dbReference type="Gene3D" id="2.40.30.40">
    <property type="entry name" value="Peptidase M42, domain 2"/>
    <property type="match status" value="1"/>
</dbReference>
<reference evidence="9 10" key="1">
    <citation type="submission" date="2011-08" db="EMBL/GenBank/DDBJ databases">
        <title>The Genome Sequence of Clostridium hathewayi WAL-18680.</title>
        <authorList>
            <consortium name="The Broad Institute Genome Sequencing Platform"/>
            <person name="Earl A."/>
            <person name="Ward D."/>
            <person name="Feldgarden M."/>
            <person name="Gevers D."/>
            <person name="Finegold S.M."/>
            <person name="Summanen P.H."/>
            <person name="Molitoris D.R."/>
            <person name="Song M."/>
            <person name="Daigneault M."/>
            <person name="Allen-Vercoe E."/>
            <person name="Young S.K."/>
            <person name="Zeng Q."/>
            <person name="Gargeya S."/>
            <person name="Fitzgerald M."/>
            <person name="Haas B."/>
            <person name="Abouelleil A."/>
            <person name="Alvarado L."/>
            <person name="Arachchi H.M."/>
            <person name="Berlin A."/>
            <person name="Brown A."/>
            <person name="Chapman S.B."/>
            <person name="Chen Z."/>
            <person name="Dunbar C."/>
            <person name="Freedman E."/>
            <person name="Gearin G."/>
            <person name="Gellesch M."/>
            <person name="Goldberg J."/>
            <person name="Griggs A."/>
            <person name="Gujja S."/>
            <person name="Heiman D."/>
            <person name="Howarth C."/>
            <person name="Larson L."/>
            <person name="Lui A."/>
            <person name="MacDonald P.J.P."/>
            <person name="Montmayeur A."/>
            <person name="Murphy C."/>
            <person name="Neiman D."/>
            <person name="Pearson M."/>
            <person name="Priest M."/>
            <person name="Roberts A."/>
            <person name="Saif S."/>
            <person name="Shea T."/>
            <person name="Shenoy N."/>
            <person name="Sisk P."/>
            <person name="Stolte C."/>
            <person name="Sykes S."/>
            <person name="Wortman J."/>
            <person name="Nusbaum C."/>
            <person name="Birren B."/>
        </authorList>
    </citation>
    <scope>NUCLEOTIDE SEQUENCE [LARGE SCALE GENOMIC DNA]</scope>
    <source>
        <strain evidence="9 10">WAL-18680</strain>
    </source>
</reference>
<feature type="binding site" evidence="8">
    <location>
        <position position="71"/>
    </location>
    <ligand>
        <name>Zn(2+)</name>
        <dbReference type="ChEBI" id="CHEBI:29105"/>
        <label>1</label>
    </ligand>
</feature>